<sequence length="287" mass="30868">MKPFPIPVVALGPGAQNTEDDNLAIMPMPSDMAVFQSPRLPDEIDPAARDRAVALLVGMADEMDHWMHAGGPHPVRDLSATDAATLALINDALGQGEVSARVAGSPEVDIQETIFAGLWRVQVRRPDGELLADRLEACSMPRIVTERAGAFATRLPDEAKASQPAGLMNAPAVLAELIDAARQHRPGQAAHVINLTLLPMTPEDLGWLGELLGIGPVAILSRGYGNCRITSTGLAHTWWVQYFNSADTLILNTLEIADLPEAALAARDDLADSIVRLREWTETLCEI</sequence>
<organism evidence="3 4">
    <name type="scientific">Parazoarcus communis SWub3 = DSM 12120</name>
    <dbReference type="NCBI Taxonomy" id="1121029"/>
    <lineage>
        <taxon>Bacteria</taxon>
        <taxon>Pseudomonadati</taxon>
        <taxon>Pseudomonadota</taxon>
        <taxon>Betaproteobacteria</taxon>
        <taxon>Rhodocyclales</taxon>
        <taxon>Zoogloeaceae</taxon>
        <taxon>Parazoarcus</taxon>
    </lineage>
</organism>
<comment type="similarity">
    <text evidence="1">Belongs to the HupH/HyaF family.</text>
</comment>
<evidence type="ECO:0000313" key="4">
    <source>
        <dbReference type="Proteomes" id="UP000248259"/>
    </source>
</evidence>
<name>A0A323V0Q2_9RHOO</name>
<evidence type="ECO:0000256" key="1">
    <source>
        <dbReference type="ARBA" id="ARBA00010832"/>
    </source>
</evidence>
<dbReference type="InterPro" id="IPR038527">
    <property type="entry name" value="HupH_C_sf"/>
</dbReference>
<dbReference type="EMBL" id="QKOE01000001">
    <property type="protein sequence ID" value="PZA18532.1"/>
    <property type="molecule type" value="Genomic_DNA"/>
</dbReference>
<dbReference type="Pfam" id="PF04809">
    <property type="entry name" value="HupH_C"/>
    <property type="match status" value="2"/>
</dbReference>
<proteinExistence type="inferred from homology"/>
<dbReference type="OrthoDB" id="6560677at2"/>
<evidence type="ECO:0000313" key="3">
    <source>
        <dbReference type="EMBL" id="PZA18532.1"/>
    </source>
</evidence>
<accession>A0A323V0Q2</accession>
<dbReference type="Proteomes" id="UP000248259">
    <property type="component" value="Unassembled WGS sequence"/>
</dbReference>
<feature type="domain" description="HupH hydrogenase expression protein C-terminal" evidence="2">
    <location>
        <begin position="167"/>
        <end position="283"/>
    </location>
</feature>
<keyword evidence="4" id="KW-1185">Reference proteome</keyword>
<dbReference type="Gene3D" id="3.30.1370.140">
    <property type="entry name" value="HupH hydrogenase expression protein, C-terminal domain"/>
    <property type="match status" value="2"/>
</dbReference>
<protein>
    <submittedName>
        <fullName evidence="3">Hydrogenase expression/formation protein</fullName>
    </submittedName>
</protein>
<gene>
    <name evidence="3" type="ORF">DNK49_03135</name>
</gene>
<evidence type="ECO:0000259" key="2">
    <source>
        <dbReference type="Pfam" id="PF04809"/>
    </source>
</evidence>
<feature type="domain" description="HupH hydrogenase expression protein C-terminal" evidence="2">
    <location>
        <begin position="52"/>
        <end position="147"/>
    </location>
</feature>
<comment type="caution">
    <text evidence="3">The sequence shown here is derived from an EMBL/GenBank/DDBJ whole genome shotgun (WGS) entry which is preliminary data.</text>
</comment>
<dbReference type="AlphaFoldDB" id="A0A323V0Q2"/>
<reference evidence="3 4" key="1">
    <citation type="submission" date="2018-06" db="EMBL/GenBank/DDBJ databases">
        <title>Azoarcus communis strain SWub3 genome.</title>
        <authorList>
            <person name="Zorraquino Salvo V."/>
            <person name="Toubiana D."/>
            <person name="Blumwald E."/>
        </authorList>
    </citation>
    <scope>NUCLEOTIDE SEQUENCE [LARGE SCALE GENOMIC DNA]</scope>
    <source>
        <strain evidence="3 4">SWub3</strain>
    </source>
</reference>
<dbReference type="RefSeq" id="WP_110522831.1">
    <property type="nucleotide sequence ID" value="NZ_QKOE01000001.1"/>
</dbReference>
<dbReference type="InterPro" id="IPR006894">
    <property type="entry name" value="HupH_Hydgase_express_prot_C"/>
</dbReference>